<dbReference type="EMBL" id="RBNJ01000370">
    <property type="protein sequence ID" value="RUS34691.1"/>
    <property type="molecule type" value="Genomic_DNA"/>
</dbReference>
<dbReference type="Proteomes" id="UP000274822">
    <property type="component" value="Unassembled WGS sequence"/>
</dbReference>
<proteinExistence type="predicted"/>
<feature type="region of interest" description="Disordered" evidence="1">
    <location>
        <begin position="193"/>
        <end position="220"/>
    </location>
</feature>
<sequence length="289" mass="29819">MKISLGLMGEHCAPFAIGDAIGLIALSIRFETAHRTPFCNSSVQSTQTHTSTQDSDPGSYKCTEVLSTFVQHLNYQAFLSIIVRDKDPITVIILPVEHRRSDLVFAISLLSITPSMCFATDLTGFRRFWFASGFERDEGLAGGAGEGLASGAGKSLASGVDESLACGVDENLAGGVGESLASGVDEGFASEKDEGFASETDEGLTSETDEGLANGTDKGLASGVDEGLASGADKKLASGADEGLVSGADEVLASVVDIGSELAPALAVSAAGGMGEVGRRRDWARDISE</sequence>
<keyword evidence="3" id="KW-1185">Reference proteome</keyword>
<evidence type="ECO:0000313" key="3">
    <source>
        <dbReference type="Proteomes" id="UP000274822"/>
    </source>
</evidence>
<protein>
    <submittedName>
        <fullName evidence="2">Uncharacterized protein</fullName>
    </submittedName>
</protein>
<dbReference type="AlphaFoldDB" id="A0A433QY08"/>
<feature type="compositionally biased region" description="Acidic residues" evidence="1">
    <location>
        <begin position="199"/>
        <end position="210"/>
    </location>
</feature>
<evidence type="ECO:0000313" key="2">
    <source>
        <dbReference type="EMBL" id="RUS34691.1"/>
    </source>
</evidence>
<organism evidence="2 3">
    <name type="scientific">Jimgerdemannia flammicorona</name>
    <dbReference type="NCBI Taxonomy" id="994334"/>
    <lineage>
        <taxon>Eukaryota</taxon>
        <taxon>Fungi</taxon>
        <taxon>Fungi incertae sedis</taxon>
        <taxon>Mucoromycota</taxon>
        <taxon>Mucoromycotina</taxon>
        <taxon>Endogonomycetes</taxon>
        <taxon>Endogonales</taxon>
        <taxon>Endogonaceae</taxon>
        <taxon>Jimgerdemannia</taxon>
    </lineage>
</organism>
<comment type="caution">
    <text evidence="2">The sequence shown here is derived from an EMBL/GenBank/DDBJ whole genome shotgun (WGS) entry which is preliminary data.</text>
</comment>
<evidence type="ECO:0000256" key="1">
    <source>
        <dbReference type="SAM" id="MobiDB-lite"/>
    </source>
</evidence>
<gene>
    <name evidence="2" type="ORF">BC938DRAFT_479157</name>
</gene>
<reference evidence="2 3" key="1">
    <citation type="journal article" date="2018" name="New Phytol.">
        <title>Phylogenomics of Endogonaceae and evolution of mycorrhizas within Mucoromycota.</title>
        <authorList>
            <person name="Chang Y."/>
            <person name="Desiro A."/>
            <person name="Na H."/>
            <person name="Sandor L."/>
            <person name="Lipzen A."/>
            <person name="Clum A."/>
            <person name="Barry K."/>
            <person name="Grigoriev I.V."/>
            <person name="Martin F.M."/>
            <person name="Stajich J.E."/>
            <person name="Smith M.E."/>
            <person name="Bonito G."/>
            <person name="Spatafora J.W."/>
        </authorList>
    </citation>
    <scope>NUCLEOTIDE SEQUENCE [LARGE SCALE GENOMIC DNA]</scope>
    <source>
        <strain evidence="2 3">AD002</strain>
    </source>
</reference>
<name>A0A433QY08_9FUNG</name>
<accession>A0A433QY08</accession>